<keyword evidence="7" id="KW-0902">Two-component regulatory system</keyword>
<reference evidence="10 11" key="1">
    <citation type="submission" date="2020-05" db="EMBL/GenBank/DDBJ databases">
        <title>Draft genome of xy-202 and genomic insight in genome of the genus Peptostreptococcus.</title>
        <authorList>
            <person name="Zhang Z."/>
        </authorList>
    </citation>
    <scope>NUCLEOTIDE SEQUENCE [LARGE SCALE GENOMIC DNA]</scope>
    <source>
        <strain evidence="10 11">DSM 27025</strain>
    </source>
</reference>
<feature type="transmembrane region" description="Helical" evidence="8">
    <location>
        <begin position="21"/>
        <end position="39"/>
    </location>
</feature>
<dbReference type="InterPro" id="IPR008358">
    <property type="entry name" value="Sig_transdc_His_kin/Pase_MprB"/>
</dbReference>
<keyword evidence="5" id="KW-0808">Transferase</keyword>
<dbReference type="CDD" id="cd00082">
    <property type="entry name" value="HisKA"/>
    <property type="match status" value="1"/>
</dbReference>
<proteinExistence type="predicted"/>
<keyword evidence="4" id="KW-0597">Phosphoprotein</keyword>
<feature type="domain" description="Histidine kinase" evidence="9">
    <location>
        <begin position="143"/>
        <end position="358"/>
    </location>
</feature>
<dbReference type="SMART" id="SM00387">
    <property type="entry name" value="HATPase_c"/>
    <property type="match status" value="1"/>
</dbReference>
<keyword evidence="8" id="KW-0812">Transmembrane</keyword>
<dbReference type="SMART" id="SM00388">
    <property type="entry name" value="HisKA"/>
    <property type="match status" value="1"/>
</dbReference>
<protein>
    <recommendedName>
        <fullName evidence="3">histidine kinase</fullName>
        <ecNumber evidence="3">2.7.13.3</ecNumber>
    </recommendedName>
</protein>
<dbReference type="PANTHER" id="PTHR45453:SF1">
    <property type="entry name" value="PHOSPHATE REGULON SENSOR PROTEIN PHOR"/>
    <property type="match status" value="1"/>
</dbReference>
<dbReference type="SUPFAM" id="SSF55874">
    <property type="entry name" value="ATPase domain of HSP90 chaperone/DNA topoisomerase II/histidine kinase"/>
    <property type="match status" value="1"/>
</dbReference>
<evidence type="ECO:0000256" key="1">
    <source>
        <dbReference type="ARBA" id="ARBA00000085"/>
    </source>
</evidence>
<dbReference type="EC" id="2.7.13.3" evidence="3"/>
<evidence type="ECO:0000256" key="4">
    <source>
        <dbReference type="ARBA" id="ARBA00022553"/>
    </source>
</evidence>
<name>A0ABR6TIX3_9FIRM</name>
<keyword evidence="8" id="KW-1133">Transmembrane helix</keyword>
<dbReference type="PROSITE" id="PS50109">
    <property type="entry name" value="HIS_KIN"/>
    <property type="match status" value="1"/>
</dbReference>
<dbReference type="InterPro" id="IPR005467">
    <property type="entry name" value="His_kinase_dom"/>
</dbReference>
<dbReference type="SUPFAM" id="SSF47384">
    <property type="entry name" value="Homodimeric domain of signal transducing histidine kinase"/>
    <property type="match status" value="1"/>
</dbReference>
<keyword evidence="6 10" id="KW-0418">Kinase</keyword>
<dbReference type="PANTHER" id="PTHR45453">
    <property type="entry name" value="PHOSPHATE REGULON SENSOR PROTEIN PHOR"/>
    <property type="match status" value="1"/>
</dbReference>
<organism evidence="10 11">
    <name type="scientific">Peptostreptococcus canis</name>
    <dbReference type="NCBI Taxonomy" id="1159213"/>
    <lineage>
        <taxon>Bacteria</taxon>
        <taxon>Bacillati</taxon>
        <taxon>Bacillota</taxon>
        <taxon>Clostridia</taxon>
        <taxon>Peptostreptococcales</taxon>
        <taxon>Peptostreptococcaceae</taxon>
        <taxon>Peptostreptococcus</taxon>
    </lineage>
</organism>
<dbReference type="Gene3D" id="3.30.565.10">
    <property type="entry name" value="Histidine kinase-like ATPase, C-terminal domain"/>
    <property type="match status" value="1"/>
</dbReference>
<feature type="transmembrane region" description="Helical" evidence="8">
    <location>
        <begin position="51"/>
        <end position="72"/>
    </location>
</feature>
<evidence type="ECO:0000256" key="3">
    <source>
        <dbReference type="ARBA" id="ARBA00012438"/>
    </source>
</evidence>
<dbReference type="PRINTS" id="PR01780">
    <property type="entry name" value="LANTIREGPROT"/>
</dbReference>
<accession>A0ABR6TIX3</accession>
<comment type="subcellular location">
    <subcellularLocation>
        <location evidence="2">Membrane</location>
    </subcellularLocation>
</comment>
<evidence type="ECO:0000259" key="9">
    <source>
        <dbReference type="PROSITE" id="PS50109"/>
    </source>
</evidence>
<dbReference type="InterPro" id="IPR003661">
    <property type="entry name" value="HisK_dim/P_dom"/>
</dbReference>
<evidence type="ECO:0000313" key="10">
    <source>
        <dbReference type="EMBL" id="MBC2575260.1"/>
    </source>
</evidence>
<dbReference type="Proteomes" id="UP000713904">
    <property type="component" value="Unassembled WGS sequence"/>
</dbReference>
<evidence type="ECO:0000313" key="11">
    <source>
        <dbReference type="Proteomes" id="UP000713904"/>
    </source>
</evidence>
<dbReference type="EMBL" id="JABGBW010000001">
    <property type="protein sequence ID" value="MBC2575260.1"/>
    <property type="molecule type" value="Genomic_DNA"/>
</dbReference>
<dbReference type="GO" id="GO:0016301">
    <property type="term" value="F:kinase activity"/>
    <property type="evidence" value="ECO:0007669"/>
    <property type="project" value="UniProtKB-KW"/>
</dbReference>
<dbReference type="Pfam" id="PF00512">
    <property type="entry name" value="HisKA"/>
    <property type="match status" value="1"/>
</dbReference>
<evidence type="ECO:0000256" key="2">
    <source>
        <dbReference type="ARBA" id="ARBA00004370"/>
    </source>
</evidence>
<keyword evidence="11" id="KW-1185">Reference proteome</keyword>
<comment type="catalytic activity">
    <reaction evidence="1">
        <text>ATP + protein L-histidine = ADP + protein N-phospho-L-histidine.</text>
        <dbReference type="EC" id="2.7.13.3"/>
    </reaction>
</comment>
<dbReference type="InterPro" id="IPR036890">
    <property type="entry name" value="HATPase_C_sf"/>
</dbReference>
<dbReference type="Pfam" id="PF02518">
    <property type="entry name" value="HATPase_c"/>
    <property type="match status" value="1"/>
</dbReference>
<dbReference type="RefSeq" id="WP_185623296.1">
    <property type="nucleotide sequence ID" value="NZ_JABGBW010000001.1"/>
</dbReference>
<dbReference type="Gene3D" id="1.10.287.130">
    <property type="match status" value="1"/>
</dbReference>
<evidence type="ECO:0000256" key="5">
    <source>
        <dbReference type="ARBA" id="ARBA00022679"/>
    </source>
</evidence>
<dbReference type="InterPro" id="IPR050351">
    <property type="entry name" value="BphY/WalK/GraS-like"/>
</dbReference>
<sequence length="363" mass="42180">MESRLSFDGLVRRTGFRIIRDFILAILILYIMPMMFVSVESFGEVGERIAAVFFNIFSWIYLCLALIWIIGYHSKKMLRLIKKEMDMVYHNSMWLEPQPKDNSFYLHEFAHTNTRIAEMQKRIQDMIIDEKKQKEELIFKVSAASHDLKTPLTVIQGNADLLLYSKPDAEQEQCLEYIMVACTKLKDYFNALINYSNTFYEDKSAWKSLPVEEVIDIIRHEATFFLKNEAKFELVDETKAGSSICLNLNYLLRAIVNLLSNAKEYTKAKEPEIKITVKNMDDMLVFSIWNEGSCFSNELIEQGVKLFYRDNKERNFNQSHFGIGLAFAKRVAELHEGELEISNQNNGAKVDLKLKMTTAATFK</sequence>
<keyword evidence="8" id="KW-0472">Membrane</keyword>
<evidence type="ECO:0000256" key="8">
    <source>
        <dbReference type="SAM" id="Phobius"/>
    </source>
</evidence>
<comment type="caution">
    <text evidence="10">The sequence shown here is derived from an EMBL/GenBank/DDBJ whole genome shotgun (WGS) entry which is preliminary data.</text>
</comment>
<evidence type="ECO:0000256" key="6">
    <source>
        <dbReference type="ARBA" id="ARBA00022777"/>
    </source>
</evidence>
<dbReference type="InterPro" id="IPR003594">
    <property type="entry name" value="HATPase_dom"/>
</dbReference>
<evidence type="ECO:0000256" key="7">
    <source>
        <dbReference type="ARBA" id="ARBA00023012"/>
    </source>
</evidence>
<gene>
    <name evidence="10" type="ORF">HLB29_01000</name>
</gene>
<dbReference type="InterPro" id="IPR036097">
    <property type="entry name" value="HisK_dim/P_sf"/>
</dbReference>